<evidence type="ECO:0000313" key="3">
    <source>
        <dbReference type="EMBL" id="KAF3070118.1"/>
    </source>
</evidence>
<dbReference type="Pfam" id="PF00171">
    <property type="entry name" value="Aldedh"/>
    <property type="match status" value="1"/>
</dbReference>
<protein>
    <recommendedName>
        <fullName evidence="2">Aldehyde dehydrogenase domain-containing protein</fullName>
    </recommendedName>
</protein>
<keyword evidence="1" id="KW-0560">Oxidoreductase</keyword>
<accession>A0A9P4XEM2</accession>
<dbReference type="InterPro" id="IPR050740">
    <property type="entry name" value="Aldehyde_DH_Superfamily"/>
</dbReference>
<dbReference type="InterPro" id="IPR015590">
    <property type="entry name" value="Aldehyde_DH_dom"/>
</dbReference>
<sequence length="208" mass="22365">MFYFSHTEIGVNREIFNHEHGVASACRSIADLIQVVTTSTSPVIAASGRSALVVKEPYCVVLGIFSPEHSPTSWRYGLACSRLLWVIPLCSRVPRLLLEPCGVASPSALHYAGLPAGCLNTLYHDPKDAGILTSKLIVHPAIKKINFTGSTRAGSIIAVEAWQDFSDTQGWDVAQLVSDVAVINNKKLITDALSKGVQLLADDMGHGI</sequence>
<dbReference type="InterPro" id="IPR016162">
    <property type="entry name" value="Ald_DH_N"/>
</dbReference>
<proteinExistence type="predicted"/>
<evidence type="ECO:0000256" key="1">
    <source>
        <dbReference type="ARBA" id="ARBA00023002"/>
    </source>
</evidence>
<dbReference type="Gene3D" id="3.40.605.10">
    <property type="entry name" value="Aldehyde Dehydrogenase, Chain A, domain 1"/>
    <property type="match status" value="1"/>
</dbReference>
<organism evidence="3 4">
    <name type="scientific">Trichoderma lentiforme</name>
    <dbReference type="NCBI Taxonomy" id="1567552"/>
    <lineage>
        <taxon>Eukaryota</taxon>
        <taxon>Fungi</taxon>
        <taxon>Dikarya</taxon>
        <taxon>Ascomycota</taxon>
        <taxon>Pezizomycotina</taxon>
        <taxon>Sordariomycetes</taxon>
        <taxon>Hypocreomycetidae</taxon>
        <taxon>Hypocreales</taxon>
        <taxon>Hypocreaceae</taxon>
        <taxon>Trichoderma</taxon>
    </lineage>
</organism>
<evidence type="ECO:0000313" key="4">
    <source>
        <dbReference type="Proteomes" id="UP000801864"/>
    </source>
</evidence>
<dbReference type="Proteomes" id="UP000801864">
    <property type="component" value="Unassembled WGS sequence"/>
</dbReference>
<dbReference type="InterPro" id="IPR016161">
    <property type="entry name" value="Ald_DH/histidinol_DH"/>
</dbReference>
<dbReference type="EMBL" id="QLNT01000011">
    <property type="protein sequence ID" value="KAF3070118.1"/>
    <property type="molecule type" value="Genomic_DNA"/>
</dbReference>
<keyword evidence="4" id="KW-1185">Reference proteome</keyword>
<gene>
    <name evidence="3" type="ORF">CFAM422_006635</name>
</gene>
<dbReference type="PANTHER" id="PTHR43353">
    <property type="entry name" value="SUCCINATE-SEMIALDEHYDE DEHYDROGENASE, MITOCHONDRIAL"/>
    <property type="match status" value="1"/>
</dbReference>
<feature type="domain" description="Aldehyde dehydrogenase" evidence="2">
    <location>
        <begin position="107"/>
        <end position="164"/>
    </location>
</feature>
<comment type="caution">
    <text evidence="3">The sequence shown here is derived from an EMBL/GenBank/DDBJ whole genome shotgun (WGS) entry which is preliminary data.</text>
</comment>
<dbReference type="AlphaFoldDB" id="A0A9P4XEM2"/>
<dbReference type="GO" id="GO:0004777">
    <property type="term" value="F:succinate-semialdehyde dehydrogenase (NAD+) activity"/>
    <property type="evidence" value="ECO:0007669"/>
    <property type="project" value="TreeGrafter"/>
</dbReference>
<dbReference type="GO" id="GO:0009450">
    <property type="term" value="P:gamma-aminobutyric acid catabolic process"/>
    <property type="evidence" value="ECO:0007669"/>
    <property type="project" value="TreeGrafter"/>
</dbReference>
<reference evidence="3 4" key="1">
    <citation type="submission" date="2018-06" db="EMBL/GenBank/DDBJ databases">
        <title>Genome analysis of cellulolytic fungus Trichoderma lentiforme CFAM-422.</title>
        <authorList>
            <person name="Steindorff A.S."/>
            <person name="Formighieri E.F."/>
            <person name="Midorikawa G.E.O."/>
            <person name="Tamietti M.S."/>
            <person name="Ramos E.Z."/>
            <person name="Silva A.S."/>
            <person name="Bon E.P.S."/>
            <person name="Mendes T.D."/>
            <person name="Damaso M.C.T."/>
            <person name="Favaro L.C.L."/>
        </authorList>
    </citation>
    <scope>NUCLEOTIDE SEQUENCE [LARGE SCALE GENOMIC DNA]</scope>
    <source>
        <strain evidence="3 4">CFAM-422</strain>
    </source>
</reference>
<dbReference type="SUPFAM" id="SSF53720">
    <property type="entry name" value="ALDH-like"/>
    <property type="match status" value="1"/>
</dbReference>
<name>A0A9P4XEM2_9HYPO</name>
<dbReference type="PANTHER" id="PTHR43353:SF6">
    <property type="entry name" value="CYTOPLASMIC ALDEHYDE DEHYDROGENASE (EUROFUNG)"/>
    <property type="match status" value="1"/>
</dbReference>
<evidence type="ECO:0000259" key="2">
    <source>
        <dbReference type="Pfam" id="PF00171"/>
    </source>
</evidence>